<dbReference type="InterPro" id="IPR053136">
    <property type="entry name" value="UTP_pyrophosphatase-like"/>
</dbReference>
<gene>
    <name evidence="2" type="ordered locus">MfeM64YM_0682</name>
</gene>
<dbReference type="AlphaFoldDB" id="A0AB32XC88"/>
<feature type="domain" description="YgjP-like metallopeptidase" evidence="1">
    <location>
        <begin position="89"/>
        <end position="251"/>
    </location>
</feature>
<dbReference type="RefSeq" id="WP_013526993.1">
    <property type="nucleotide sequence ID" value="NC_014921.1"/>
</dbReference>
<organism evidence="2 3">
    <name type="scientific">Mycoplasmopsis fermentans (strain M64)</name>
    <name type="common">Mycoplasma fermentans</name>
    <dbReference type="NCBI Taxonomy" id="943945"/>
    <lineage>
        <taxon>Bacteria</taxon>
        <taxon>Bacillati</taxon>
        <taxon>Mycoplasmatota</taxon>
        <taxon>Mycoplasmoidales</taxon>
        <taxon>Metamycoplasmataceae</taxon>
        <taxon>Mycoplasmopsis</taxon>
    </lineage>
</organism>
<evidence type="ECO:0000313" key="2">
    <source>
        <dbReference type="EMBL" id="ADV34680.1"/>
    </source>
</evidence>
<dbReference type="CDD" id="cd07344">
    <property type="entry name" value="M48_yhfN_like"/>
    <property type="match status" value="1"/>
</dbReference>
<sequence length="256" mass="30733">MTQRKNNLVLIKHIIIDDVSYPVYSKVNVRCENIIVRFNSDQKVFEVTSFRHISEADYNFHNLDRLLIKAFKKANKRLNNAIVLNLTSGVEEHYISFFGKETLLKWSFHYRDTSDGVYDKENNILTIRCSIKCASDQNKRLKVFEKTLTKFLEDYISKKQLVYSALMQINNPYFYVRMKKSAWGTHHKKYNVFSKLSYSLFLVALDPKYIDYVIVHELCHYFHMDHSEEFYKLGEFYYPNFKEYSDTINKHKINFW</sequence>
<evidence type="ECO:0000259" key="1">
    <source>
        <dbReference type="Pfam" id="PF01863"/>
    </source>
</evidence>
<dbReference type="Gene3D" id="3.30.2010.10">
    <property type="entry name" value="Metalloproteases ('zincins'), catalytic domain"/>
    <property type="match status" value="1"/>
</dbReference>
<reference evidence="2 3" key="1">
    <citation type="journal article" date="2011" name="J. Bacteriol.">
        <title>Genome sequence of the repetitive-sequence-rich Mycoplasma fermentans strain M64.</title>
        <authorList>
            <person name="Shu H.W."/>
            <person name="Liu T.T."/>
            <person name="Chang H.Y."/>
            <person name="Liu Y.M."/>
            <person name="Wu K.M."/>
            <person name="Shu H.Y."/>
            <person name="Tsai S.F."/>
            <person name="Hsiao K.J."/>
            <person name="Hu W.S."/>
            <person name="Ng W.V."/>
        </authorList>
    </citation>
    <scope>NUCLEOTIDE SEQUENCE [LARGE SCALE GENOMIC DNA]</scope>
    <source>
        <strain evidence="2 3">M64</strain>
    </source>
</reference>
<name>A0AB32XC88_MYCFM</name>
<protein>
    <recommendedName>
        <fullName evidence="1">YgjP-like metallopeptidase domain-containing protein</fullName>
    </recommendedName>
</protein>
<proteinExistence type="predicted"/>
<accession>A0AB32XC88</accession>
<dbReference type="PANTHER" id="PTHR30399:SF1">
    <property type="entry name" value="UTP PYROPHOSPHATASE"/>
    <property type="match status" value="1"/>
</dbReference>
<dbReference type="InterPro" id="IPR002725">
    <property type="entry name" value="YgjP-like_metallopeptidase"/>
</dbReference>
<dbReference type="Proteomes" id="UP000007473">
    <property type="component" value="Chromosome"/>
</dbReference>
<evidence type="ECO:0000313" key="3">
    <source>
        <dbReference type="Proteomes" id="UP000007473"/>
    </source>
</evidence>
<dbReference type="EMBL" id="CP002458">
    <property type="protein sequence ID" value="ADV34680.1"/>
    <property type="molecule type" value="Genomic_DNA"/>
</dbReference>
<dbReference type="KEGG" id="mfm:MfeM64YM_0682"/>
<dbReference type="Pfam" id="PF01863">
    <property type="entry name" value="YgjP-like"/>
    <property type="match status" value="1"/>
</dbReference>
<dbReference type="PANTHER" id="PTHR30399">
    <property type="entry name" value="UNCHARACTERIZED PROTEIN YGJP"/>
    <property type="match status" value="1"/>
</dbReference>